<feature type="compositionally biased region" description="Basic and acidic residues" evidence="1">
    <location>
        <begin position="1"/>
        <end position="11"/>
    </location>
</feature>
<feature type="region of interest" description="Disordered" evidence="1">
    <location>
        <begin position="1"/>
        <end position="156"/>
    </location>
</feature>
<comment type="caution">
    <text evidence="2">The sequence shown here is derived from an EMBL/GenBank/DDBJ whole genome shotgun (WGS) entry which is preliminary data.</text>
</comment>
<feature type="compositionally biased region" description="Low complexity" evidence="1">
    <location>
        <begin position="398"/>
        <end position="410"/>
    </location>
</feature>
<gene>
    <name evidence="2" type="ORF">PsYK624_165070</name>
</gene>
<feature type="region of interest" description="Disordered" evidence="1">
    <location>
        <begin position="623"/>
        <end position="782"/>
    </location>
</feature>
<name>A0A9P3LM59_9APHY</name>
<evidence type="ECO:0000256" key="1">
    <source>
        <dbReference type="SAM" id="MobiDB-lite"/>
    </source>
</evidence>
<evidence type="ECO:0000313" key="3">
    <source>
        <dbReference type="Proteomes" id="UP000703269"/>
    </source>
</evidence>
<feature type="compositionally biased region" description="Low complexity" evidence="1">
    <location>
        <begin position="429"/>
        <end position="443"/>
    </location>
</feature>
<keyword evidence="3" id="KW-1185">Reference proteome</keyword>
<dbReference type="AlphaFoldDB" id="A0A9P3LM59"/>
<feature type="compositionally biased region" description="Basic residues" evidence="1">
    <location>
        <begin position="745"/>
        <end position="754"/>
    </location>
</feature>
<feature type="compositionally biased region" description="Basic and acidic residues" evidence="1">
    <location>
        <begin position="65"/>
        <end position="75"/>
    </location>
</feature>
<evidence type="ECO:0000313" key="2">
    <source>
        <dbReference type="EMBL" id="GJF00227.1"/>
    </source>
</evidence>
<reference evidence="2 3" key="1">
    <citation type="submission" date="2021-08" db="EMBL/GenBank/DDBJ databases">
        <title>Draft Genome Sequence of Phanerochaete sordida strain YK-624.</title>
        <authorList>
            <person name="Mori T."/>
            <person name="Dohra H."/>
            <person name="Suzuki T."/>
            <person name="Kawagishi H."/>
            <person name="Hirai H."/>
        </authorList>
    </citation>
    <scope>NUCLEOTIDE SEQUENCE [LARGE SCALE GENOMIC DNA]</scope>
    <source>
        <strain evidence="2 3">YK-624</strain>
    </source>
</reference>
<dbReference type="PRINTS" id="PR01222">
    <property type="entry name" value="ATROPHIN"/>
</dbReference>
<accession>A0A9P3LM59</accession>
<feature type="compositionally biased region" description="Basic residues" evidence="1">
    <location>
        <begin position="49"/>
        <end position="64"/>
    </location>
</feature>
<feature type="region of interest" description="Disordered" evidence="1">
    <location>
        <begin position="354"/>
        <end position="451"/>
    </location>
</feature>
<dbReference type="InterPro" id="IPR017993">
    <property type="entry name" value="Atrophin-1"/>
</dbReference>
<organism evidence="2 3">
    <name type="scientific">Phanerochaete sordida</name>
    <dbReference type="NCBI Taxonomy" id="48140"/>
    <lineage>
        <taxon>Eukaryota</taxon>
        <taxon>Fungi</taxon>
        <taxon>Dikarya</taxon>
        <taxon>Basidiomycota</taxon>
        <taxon>Agaricomycotina</taxon>
        <taxon>Agaricomycetes</taxon>
        <taxon>Polyporales</taxon>
        <taxon>Phanerochaetaceae</taxon>
        <taxon>Phanerochaete</taxon>
    </lineage>
</organism>
<feature type="region of interest" description="Disordered" evidence="1">
    <location>
        <begin position="305"/>
        <end position="324"/>
    </location>
</feature>
<proteinExistence type="predicted"/>
<dbReference type="EMBL" id="BPQB01000141">
    <property type="protein sequence ID" value="GJF00227.1"/>
    <property type="molecule type" value="Genomic_DNA"/>
</dbReference>
<feature type="compositionally biased region" description="Low complexity" evidence="1">
    <location>
        <begin position="367"/>
        <end position="381"/>
    </location>
</feature>
<feature type="compositionally biased region" description="Low complexity" evidence="1">
    <location>
        <begin position="639"/>
        <end position="657"/>
    </location>
</feature>
<protein>
    <submittedName>
        <fullName evidence="2">Uncharacterized protein</fullName>
    </submittedName>
</protein>
<dbReference type="Proteomes" id="UP000703269">
    <property type="component" value="Unassembled WGS sequence"/>
</dbReference>
<feature type="compositionally biased region" description="Pro residues" evidence="1">
    <location>
        <begin position="671"/>
        <end position="688"/>
    </location>
</feature>
<feature type="compositionally biased region" description="Polar residues" evidence="1">
    <location>
        <begin position="626"/>
        <end position="635"/>
    </location>
</feature>
<sequence>MVPKPSVHEPEADSGAPSPSGAPRTRRQRAVVSTAIQDDAEHNVAPKQARVKKGSPKKPPKKSPKKSDDVALERKRSARQAPASAAPVDEDQAQTKASQKPAKRARLRTHQPDKVPEGSSVEAAPHAQPGQATPDPGAASYVPPAYVQPGQAAPDPGAASYVPPAYVQPGQVAPDPGAASYVPPAYVQPGQVAPDPGAASYVPPAYAQPGQAAPDPGAASYVPPAYAQTGQPMTDPGIALYVPPGAHPGAALYVQPSYAPPGQTMPGTAPATSWTSGHGTAPYAPPAHAQPYQLVQGPATSMPFTSDPGAGPHVPAGKSCRYHASPSTCSPALHHNVVAPSTAVPQLRFHFEDFSSPSSAPAPDPATNPAATTSTNQAAAAKHTQPVPSTNRKKGKGPARAPKPAGHPGAMSQTNGDPSTDPPAPPTGAPGSSTSAQTPAASPKYASQNLDWRDEVVMSKAQRDEQDRAHQRQLNKLTKKCQQELTVRIWPRNKRPARRIIYQEAIDGNVLELTKELLLGWRFPVPEVTHSSMDIVAMVYHHLSEEWISVSYGYVYTIPDGYDVLHLKPLSDDDEDEDHPDFTRELADMKARMLHRQAVAASTDARQRAALLNVERASAIRHNRAITPSSLTSTPRLGPMSTPATPALPSSSPETSSYFGVKKLQLKKAKAPPPLPPPPPPPPQPPKLPKQQPKPSKASGQTGGHINSAARPPAVPSKKHVNPASPPRSSRAAADLSQPPEAKSKTRPKPRPVPRRNPSPSPAVRAPGPAESAGKLVLTHEN</sequence>